<dbReference type="AlphaFoldDB" id="A0A066ZRW0"/>
<organism evidence="2 3">
    <name type="scientific">Hydrogenovibrio marinus</name>
    <dbReference type="NCBI Taxonomy" id="28885"/>
    <lineage>
        <taxon>Bacteria</taxon>
        <taxon>Pseudomonadati</taxon>
        <taxon>Pseudomonadota</taxon>
        <taxon>Gammaproteobacteria</taxon>
        <taxon>Thiotrichales</taxon>
        <taxon>Piscirickettsiaceae</taxon>
        <taxon>Hydrogenovibrio</taxon>
    </lineage>
</organism>
<dbReference type="RefSeq" id="WP_029911830.1">
    <property type="nucleotide sequence ID" value="NZ_AP020335.1"/>
</dbReference>
<keyword evidence="1" id="KW-1133">Transmembrane helix</keyword>
<proteinExistence type="predicted"/>
<protein>
    <recommendedName>
        <fullName evidence="4">Lactate permease</fullName>
    </recommendedName>
</protein>
<accession>A0A066ZRW0</accession>
<dbReference type="Proteomes" id="UP000027341">
    <property type="component" value="Unassembled WGS sequence"/>
</dbReference>
<sequence length="550" mass="61656">MSKNIEAFMRQQQILKAKRKPLVSSLVDAGLVTEMLEGKVNHSPSKPFSLIAEITSAEGISEQEVYGLLDSIKDRFHDERLESMVDQLKSDVMHAIVVPFGLGKVLAAYDKTGGNVTTLHNFEKGVVATTDDQKRYEEWQDSFNNGIDRKGKHKVHDVIKDKWKKEEFQSIEKGASVTDGYSGKELGVKDGNNVNKHVRIDGEHVTSVKELELDPKNHLYAQGTNGEERLVDRAQVSGHKDNLTLVEGTMNNSKQDKDLKEWADSKITQDNAKKTGDPDMTNAEFYDLDSKLVEEKYKKSKKHIKNEQIKKQIKKQGQEVLLTSATEAAKMGWQQAFGMVLVELFSNIIQEIKNLMKEGIDKNKWLEEISTRFKRIAKNVLSKWKDVLHAFKDGAISGFISNIVTTLINVFATTAKRTVRMIREGVFSLYRALKMLAFPPEGMSFEAVAHETMKLLFAGGIVIGGVLLEEIIEKAILAIPLLVPIAGMLTALVVGSLTAISMSLMAYIWDKLDLFGAIKNQEDDFVLNQLENSIQTNRADIDDMLASFSY</sequence>
<evidence type="ECO:0000313" key="3">
    <source>
        <dbReference type="Proteomes" id="UP000027341"/>
    </source>
</evidence>
<gene>
    <name evidence="2" type="ORF">EI16_07855</name>
</gene>
<keyword evidence="1" id="KW-0812">Transmembrane</keyword>
<dbReference type="EMBL" id="JMIU01000001">
    <property type="protein sequence ID" value="KDN96192.1"/>
    <property type="molecule type" value="Genomic_DNA"/>
</dbReference>
<evidence type="ECO:0000256" key="1">
    <source>
        <dbReference type="SAM" id="Phobius"/>
    </source>
</evidence>
<reference evidence="2 3" key="1">
    <citation type="submission" date="2014-04" db="EMBL/GenBank/DDBJ databases">
        <title>Draft genome sequence of Hydrogenovibrio marinus MH-110, a model organism for aerobic H2 metabolism.</title>
        <authorList>
            <person name="Cha H.J."/>
            <person name="Jo B.H."/>
            <person name="Hwang B.H."/>
        </authorList>
    </citation>
    <scope>NUCLEOTIDE SEQUENCE [LARGE SCALE GENOMIC DNA]</scope>
    <source>
        <strain evidence="2 3">MH-110</strain>
    </source>
</reference>
<evidence type="ECO:0008006" key="4">
    <source>
        <dbReference type="Google" id="ProtNLM"/>
    </source>
</evidence>
<keyword evidence="1" id="KW-0472">Membrane</keyword>
<name>A0A066ZRW0_HYDMR</name>
<keyword evidence="3" id="KW-1185">Reference proteome</keyword>
<dbReference type="STRING" id="28885.EI16_07855"/>
<comment type="caution">
    <text evidence="2">The sequence shown here is derived from an EMBL/GenBank/DDBJ whole genome shotgun (WGS) entry which is preliminary data.</text>
</comment>
<evidence type="ECO:0000313" key="2">
    <source>
        <dbReference type="EMBL" id="KDN96192.1"/>
    </source>
</evidence>
<feature type="transmembrane region" description="Helical" evidence="1">
    <location>
        <begin position="481"/>
        <end position="509"/>
    </location>
</feature>